<dbReference type="Proteomes" id="UP001159363">
    <property type="component" value="Chromosome 15"/>
</dbReference>
<protein>
    <submittedName>
        <fullName evidence="1">Uncharacterized protein</fullName>
    </submittedName>
</protein>
<name>A0ABQ9G430_9NEOP</name>
<accession>A0ABQ9G430</accession>
<organism evidence="1 2">
    <name type="scientific">Dryococelus australis</name>
    <dbReference type="NCBI Taxonomy" id="614101"/>
    <lineage>
        <taxon>Eukaryota</taxon>
        <taxon>Metazoa</taxon>
        <taxon>Ecdysozoa</taxon>
        <taxon>Arthropoda</taxon>
        <taxon>Hexapoda</taxon>
        <taxon>Insecta</taxon>
        <taxon>Pterygota</taxon>
        <taxon>Neoptera</taxon>
        <taxon>Polyneoptera</taxon>
        <taxon>Phasmatodea</taxon>
        <taxon>Verophasmatodea</taxon>
        <taxon>Anareolatae</taxon>
        <taxon>Phasmatidae</taxon>
        <taxon>Eurycanthinae</taxon>
        <taxon>Dryococelus</taxon>
    </lineage>
</organism>
<keyword evidence="2" id="KW-1185">Reference proteome</keyword>
<evidence type="ECO:0000313" key="1">
    <source>
        <dbReference type="EMBL" id="KAJ8866837.1"/>
    </source>
</evidence>
<proteinExistence type="predicted"/>
<reference evidence="1 2" key="1">
    <citation type="submission" date="2023-02" db="EMBL/GenBank/DDBJ databases">
        <title>LHISI_Scaffold_Assembly.</title>
        <authorList>
            <person name="Stuart O.P."/>
            <person name="Cleave R."/>
            <person name="Magrath M.J.L."/>
            <person name="Mikheyev A.S."/>
        </authorList>
    </citation>
    <scope>NUCLEOTIDE SEQUENCE [LARGE SCALE GENOMIC DNA]</scope>
    <source>
        <strain evidence="1">Daus_M_001</strain>
        <tissue evidence="1">Leg muscle</tissue>
    </source>
</reference>
<gene>
    <name evidence="1" type="ORF">PR048_032698</name>
</gene>
<sequence length="155" mass="17480">MQQLMGRTKTTLPSSAKLLQPALIKGVRQNLTTCRQTEIDGVNRNKHKPAPFQAIQEVLLRERHKQWVPAEVVQAVPNSRSYIIDLPRGRYRRNSWFLKPSTISPQRIPPGGRFPEVSESLQSTLVEPGHQGAGNIGPLPETPTNTKWLMSLRKT</sequence>
<evidence type="ECO:0000313" key="2">
    <source>
        <dbReference type="Proteomes" id="UP001159363"/>
    </source>
</evidence>
<comment type="caution">
    <text evidence="1">The sequence shown here is derived from an EMBL/GenBank/DDBJ whole genome shotgun (WGS) entry which is preliminary data.</text>
</comment>
<dbReference type="EMBL" id="JARBHB010000016">
    <property type="protein sequence ID" value="KAJ8866837.1"/>
    <property type="molecule type" value="Genomic_DNA"/>
</dbReference>